<dbReference type="GO" id="GO:0032259">
    <property type="term" value="P:methylation"/>
    <property type="evidence" value="ECO:0007669"/>
    <property type="project" value="UniProtKB-KW"/>
</dbReference>
<protein>
    <recommendedName>
        <fullName evidence="5">Ubiquinone biosynthesis O-methyltransferase</fullName>
    </recommendedName>
    <alternativeName>
        <fullName evidence="5">2-polyprenyl-6-hydroxyphenol methylase</fullName>
        <ecNumber evidence="5">2.1.1.222</ecNumber>
    </alternativeName>
    <alternativeName>
        <fullName evidence="5">3-demethylubiquinone 3-O-methyltransferase</fullName>
        <ecNumber evidence="5">2.1.1.64</ecNumber>
    </alternativeName>
</protein>
<comment type="catalytic activity">
    <reaction evidence="5">
        <text>a 3-demethylubiquinol + S-adenosyl-L-methionine = a ubiquinol + S-adenosyl-L-homocysteine + H(+)</text>
        <dbReference type="Rhea" id="RHEA:44380"/>
        <dbReference type="Rhea" id="RHEA-COMP:9566"/>
        <dbReference type="Rhea" id="RHEA-COMP:10914"/>
        <dbReference type="ChEBI" id="CHEBI:15378"/>
        <dbReference type="ChEBI" id="CHEBI:17976"/>
        <dbReference type="ChEBI" id="CHEBI:57856"/>
        <dbReference type="ChEBI" id="CHEBI:59789"/>
        <dbReference type="ChEBI" id="CHEBI:84422"/>
        <dbReference type="EC" id="2.1.1.64"/>
    </reaction>
</comment>
<evidence type="ECO:0000256" key="5">
    <source>
        <dbReference type="HAMAP-Rule" id="MF_00472"/>
    </source>
</evidence>
<evidence type="ECO:0000256" key="4">
    <source>
        <dbReference type="ARBA" id="ARBA00022691"/>
    </source>
</evidence>
<keyword evidence="6" id="KW-0830">Ubiquinone</keyword>
<comment type="catalytic activity">
    <reaction evidence="5">
        <text>a 3-(all-trans-polyprenyl)benzene-1,2-diol + S-adenosyl-L-methionine = a 2-methoxy-6-(all-trans-polyprenyl)phenol + S-adenosyl-L-homocysteine + H(+)</text>
        <dbReference type="Rhea" id="RHEA:31411"/>
        <dbReference type="Rhea" id="RHEA-COMP:9550"/>
        <dbReference type="Rhea" id="RHEA-COMP:9551"/>
        <dbReference type="ChEBI" id="CHEBI:15378"/>
        <dbReference type="ChEBI" id="CHEBI:57856"/>
        <dbReference type="ChEBI" id="CHEBI:59789"/>
        <dbReference type="ChEBI" id="CHEBI:62729"/>
        <dbReference type="ChEBI" id="CHEBI:62731"/>
        <dbReference type="EC" id="2.1.1.222"/>
    </reaction>
</comment>
<evidence type="ECO:0000256" key="1">
    <source>
        <dbReference type="ARBA" id="ARBA00022603"/>
    </source>
</evidence>
<dbReference type="eggNOG" id="COG2227">
    <property type="taxonomic scope" value="Bacteria"/>
</dbReference>
<dbReference type="InterPro" id="IPR010233">
    <property type="entry name" value="UbiG_MeTrfase"/>
</dbReference>
<sequence length="234" mass="26700">MKNFEPNEIKKFEDIASDWWNLKGNFKSLHQINSLRIDYFLERTKGFFDKKVLDIGCGGGICSEGMAKEGAHVTGLEIGEESLKVAISHALKSGLKISYFQSTVEKHALDRNNQNSYDIITCLEVLEHVPEPSSVISSCSRLVKTGGHVFFSTINRNIKSYFLAILCAERIFKILPKYTHNYHKFIRPSELIKMLNKAGLKEFSIIGVCYYPILNNYKLSKNIDVNYIIHSKKI</sequence>
<feature type="binding site" evidence="5">
    <location>
        <position position="123"/>
    </location>
    <ligand>
        <name>S-adenosyl-L-methionine</name>
        <dbReference type="ChEBI" id="CHEBI:59789"/>
    </ligand>
</feature>
<comment type="pathway">
    <text evidence="5">Cofactor biosynthesis; ubiquinone biosynthesis.</text>
</comment>
<evidence type="ECO:0000313" key="6">
    <source>
        <dbReference type="EMBL" id="EPE37761.1"/>
    </source>
</evidence>
<keyword evidence="3 5" id="KW-0831">Ubiquinone biosynthesis</keyword>
<comment type="caution">
    <text evidence="6">The sequence shown here is derived from an EMBL/GenBank/DDBJ whole genome shotgun (WGS) entry which is preliminary data.</text>
</comment>
<organism evidence="6 7">
    <name type="scientific">Candidatus Photodesmus katoptron Akat1</name>
    <dbReference type="NCBI Taxonomy" id="1236703"/>
    <lineage>
        <taxon>Bacteria</taxon>
        <taxon>Pseudomonadati</taxon>
        <taxon>Pseudomonadota</taxon>
        <taxon>Gammaproteobacteria</taxon>
        <taxon>Vibrionales</taxon>
        <taxon>Vibrionaceae</taxon>
        <taxon>Candidatus Photodesmus</taxon>
    </lineage>
</organism>
<keyword evidence="7" id="KW-1185">Reference proteome</keyword>
<dbReference type="STRING" id="28176.CF66_2196"/>
<dbReference type="EMBL" id="AMSD01000001">
    <property type="protein sequence ID" value="EPE37761.1"/>
    <property type="molecule type" value="Genomic_DNA"/>
</dbReference>
<comment type="caution">
    <text evidence="5">Lacks conserved residue(s) required for the propagation of feature annotation.</text>
</comment>
<comment type="similarity">
    <text evidence="5">Belongs to the methyltransferase superfamily. UbiG/COQ3 family.</text>
</comment>
<keyword evidence="1 5" id="KW-0489">Methyltransferase</keyword>
<dbReference type="NCBIfam" id="TIGR01983">
    <property type="entry name" value="UbiG"/>
    <property type="match status" value="1"/>
</dbReference>
<dbReference type="UniPathway" id="UPA00232"/>
<dbReference type="CDD" id="cd02440">
    <property type="entry name" value="AdoMet_MTases"/>
    <property type="match status" value="1"/>
</dbReference>
<dbReference type="EC" id="2.1.1.64" evidence="5"/>
<dbReference type="GO" id="GO:0061542">
    <property type="term" value="F:3-demethylubiquinol 3-O-methyltransferase activity"/>
    <property type="evidence" value="ECO:0007669"/>
    <property type="project" value="UniProtKB-UniRule"/>
</dbReference>
<dbReference type="PANTHER" id="PTHR43464">
    <property type="entry name" value="METHYLTRANSFERASE"/>
    <property type="match status" value="1"/>
</dbReference>
<dbReference type="FunFam" id="3.40.50.150:FF:000028">
    <property type="entry name" value="Ubiquinone biosynthesis O-methyltransferase"/>
    <property type="match status" value="1"/>
</dbReference>
<evidence type="ECO:0000256" key="2">
    <source>
        <dbReference type="ARBA" id="ARBA00022679"/>
    </source>
</evidence>
<evidence type="ECO:0000313" key="7">
    <source>
        <dbReference type="Proteomes" id="UP000053688"/>
    </source>
</evidence>
<dbReference type="AlphaFoldDB" id="S3E0S5"/>
<name>S3E0S5_9GAMM</name>
<reference evidence="6 7" key="1">
    <citation type="journal article" date="2014" name="Environ. Microbiol.">
        <title>Genomic signatures of obligate host dependence in the luminous bacterial symbiont of a vertebrate.</title>
        <authorList>
            <person name="Hendry T.A."/>
            <person name="de Wet J.R."/>
            <person name="Dunlap P.V."/>
        </authorList>
    </citation>
    <scope>NUCLEOTIDE SEQUENCE [LARGE SCALE GENOMIC DNA]</scope>
    <source>
        <strain evidence="6 7">Akat1</strain>
    </source>
</reference>
<dbReference type="Pfam" id="PF13489">
    <property type="entry name" value="Methyltransf_23"/>
    <property type="match status" value="1"/>
</dbReference>
<dbReference type="PANTHER" id="PTHR43464:SF19">
    <property type="entry name" value="UBIQUINONE BIOSYNTHESIS O-METHYLTRANSFERASE, MITOCHONDRIAL"/>
    <property type="match status" value="1"/>
</dbReference>
<dbReference type="Gene3D" id="3.40.50.150">
    <property type="entry name" value="Vaccinia Virus protein VP39"/>
    <property type="match status" value="1"/>
</dbReference>
<evidence type="ECO:0000256" key="3">
    <source>
        <dbReference type="ARBA" id="ARBA00022688"/>
    </source>
</evidence>
<keyword evidence="2 5" id="KW-0808">Transferase</keyword>
<dbReference type="EC" id="2.1.1.222" evidence="5"/>
<gene>
    <name evidence="5 6" type="primary">ubiG</name>
    <name evidence="6" type="ORF">O1U_0222</name>
</gene>
<dbReference type="SUPFAM" id="SSF53335">
    <property type="entry name" value="S-adenosyl-L-methionine-dependent methyltransferases"/>
    <property type="match status" value="1"/>
</dbReference>
<accession>S3E0S5</accession>
<proteinExistence type="inferred from homology"/>
<dbReference type="GO" id="GO:0102208">
    <property type="term" value="F:2-polyprenyl-6-hydroxyphenol methylase activity"/>
    <property type="evidence" value="ECO:0007669"/>
    <property type="project" value="UniProtKB-EC"/>
</dbReference>
<dbReference type="Proteomes" id="UP000053688">
    <property type="component" value="Unassembled WGS sequence"/>
</dbReference>
<feature type="binding site" evidence="5">
    <location>
        <position position="56"/>
    </location>
    <ligand>
        <name>S-adenosyl-L-methionine</name>
        <dbReference type="ChEBI" id="CHEBI:59789"/>
    </ligand>
</feature>
<dbReference type="HAMAP" id="MF_00472">
    <property type="entry name" value="UbiG"/>
    <property type="match status" value="1"/>
</dbReference>
<keyword evidence="4 5" id="KW-0949">S-adenosyl-L-methionine</keyword>
<dbReference type="GO" id="GO:0010420">
    <property type="term" value="F:polyprenyldihydroxybenzoate methyltransferase activity"/>
    <property type="evidence" value="ECO:0007669"/>
    <property type="project" value="InterPro"/>
</dbReference>
<dbReference type="PATRIC" id="fig|1236703.3.peg.212"/>
<comment type="function">
    <text evidence="5">O-methyltransferase that catalyzes the 2 O-methylation steps in the ubiquinone biosynthetic pathway.</text>
</comment>
<dbReference type="InterPro" id="IPR029063">
    <property type="entry name" value="SAM-dependent_MTases_sf"/>
</dbReference>
<feature type="binding site" evidence="5">
    <location>
        <position position="36"/>
    </location>
    <ligand>
        <name>S-adenosyl-L-methionine</name>
        <dbReference type="ChEBI" id="CHEBI:59789"/>
    </ligand>
</feature>